<reference evidence="2" key="1">
    <citation type="journal article" date="2019" name="Int. J. Syst. Evol. Microbiol.">
        <title>The Global Catalogue of Microorganisms (GCM) 10K type strain sequencing project: providing services to taxonomists for standard genome sequencing and annotation.</title>
        <authorList>
            <consortium name="The Broad Institute Genomics Platform"/>
            <consortium name="The Broad Institute Genome Sequencing Center for Infectious Disease"/>
            <person name="Wu L."/>
            <person name="Ma J."/>
        </authorList>
    </citation>
    <scope>NUCLEOTIDE SEQUENCE [LARGE SCALE GENOMIC DNA]</scope>
    <source>
        <strain evidence="2">JCM 18127</strain>
    </source>
</reference>
<accession>A0ABP8VTC1</accession>
<dbReference type="InterPro" id="IPR046179">
    <property type="entry name" value="DUF6188"/>
</dbReference>
<dbReference type="Pfam" id="PF19686">
    <property type="entry name" value="DUF6188"/>
    <property type="match status" value="1"/>
</dbReference>
<evidence type="ECO:0000313" key="1">
    <source>
        <dbReference type="EMBL" id="GAA4669540.1"/>
    </source>
</evidence>
<comment type="caution">
    <text evidence="1">The sequence shown here is derived from an EMBL/GenBank/DDBJ whole genome shotgun (WGS) entry which is preliminary data.</text>
</comment>
<evidence type="ECO:0000313" key="2">
    <source>
        <dbReference type="Proteomes" id="UP001500621"/>
    </source>
</evidence>
<dbReference type="Proteomes" id="UP001500621">
    <property type="component" value="Unassembled WGS sequence"/>
</dbReference>
<gene>
    <name evidence="1" type="ORF">GCM10023226_02410</name>
</gene>
<protein>
    <submittedName>
        <fullName evidence="1">Uncharacterized protein</fullName>
    </submittedName>
</protein>
<dbReference type="RefSeq" id="WP_345262219.1">
    <property type="nucleotide sequence ID" value="NZ_BAABIM010000001.1"/>
</dbReference>
<name>A0ABP8VTC1_9ACTN</name>
<proteinExistence type="predicted"/>
<dbReference type="EMBL" id="BAABIM010000001">
    <property type="protein sequence ID" value="GAA4669540.1"/>
    <property type="molecule type" value="Genomic_DNA"/>
</dbReference>
<sequence>MRQDDGAAQQVLARLVGEPLSAVRCTSVLELTVGRRWSLTIEDEYTLTGPDGVLLDTADGQEPVIVAALGTAVEAPVTRAVVDERGGLALGVAAGLLRVAPCARFESWNVVGPHGERVVSMPGGGLAVWS</sequence>
<organism evidence="1 2">
    <name type="scientific">Nocardioides nanhaiensis</name>
    <dbReference type="NCBI Taxonomy" id="1476871"/>
    <lineage>
        <taxon>Bacteria</taxon>
        <taxon>Bacillati</taxon>
        <taxon>Actinomycetota</taxon>
        <taxon>Actinomycetes</taxon>
        <taxon>Propionibacteriales</taxon>
        <taxon>Nocardioidaceae</taxon>
        <taxon>Nocardioides</taxon>
    </lineage>
</organism>
<keyword evidence="2" id="KW-1185">Reference proteome</keyword>